<organism evidence="1 2">
    <name type="scientific">Coptis chinensis</name>
    <dbReference type="NCBI Taxonomy" id="261450"/>
    <lineage>
        <taxon>Eukaryota</taxon>
        <taxon>Viridiplantae</taxon>
        <taxon>Streptophyta</taxon>
        <taxon>Embryophyta</taxon>
        <taxon>Tracheophyta</taxon>
        <taxon>Spermatophyta</taxon>
        <taxon>Magnoliopsida</taxon>
        <taxon>Ranunculales</taxon>
        <taxon>Ranunculaceae</taxon>
        <taxon>Coptidoideae</taxon>
        <taxon>Coptis</taxon>
    </lineage>
</organism>
<sequence length="75" mass="8376">MDLVCTSVKALVCKYLAGNRGPRNWHEKFTKIDHKQRVKVVAQLVGGYLDDAYGFNSYAVTFTITPKGCNSCAIY</sequence>
<accession>A0A835HYG6</accession>
<keyword evidence="2" id="KW-1185">Reference proteome</keyword>
<dbReference type="OrthoDB" id="1879545at2759"/>
<dbReference type="AlphaFoldDB" id="A0A835HYG6"/>
<protein>
    <submittedName>
        <fullName evidence="1">Uncharacterized protein</fullName>
    </submittedName>
</protein>
<dbReference type="Gene3D" id="3.30.530.20">
    <property type="match status" value="1"/>
</dbReference>
<reference evidence="1 2" key="1">
    <citation type="submission" date="2020-10" db="EMBL/GenBank/DDBJ databases">
        <title>The Coptis chinensis genome and diversification of protoberbering-type alkaloids.</title>
        <authorList>
            <person name="Wang B."/>
            <person name="Shu S."/>
            <person name="Song C."/>
            <person name="Liu Y."/>
        </authorList>
    </citation>
    <scope>NUCLEOTIDE SEQUENCE [LARGE SCALE GENOMIC DNA]</scope>
    <source>
        <strain evidence="1">HL-2020</strain>
        <tissue evidence="1">Leaf</tissue>
    </source>
</reference>
<dbReference type="EMBL" id="JADFTS010000005">
    <property type="protein sequence ID" value="KAF9607144.1"/>
    <property type="molecule type" value="Genomic_DNA"/>
</dbReference>
<dbReference type="InterPro" id="IPR023393">
    <property type="entry name" value="START-like_dom_sf"/>
</dbReference>
<name>A0A835HYG6_9MAGN</name>
<comment type="caution">
    <text evidence="1">The sequence shown here is derived from an EMBL/GenBank/DDBJ whole genome shotgun (WGS) entry which is preliminary data.</text>
</comment>
<gene>
    <name evidence="1" type="ORF">IFM89_032366</name>
</gene>
<evidence type="ECO:0000313" key="2">
    <source>
        <dbReference type="Proteomes" id="UP000631114"/>
    </source>
</evidence>
<proteinExistence type="predicted"/>
<evidence type="ECO:0000313" key="1">
    <source>
        <dbReference type="EMBL" id="KAF9607144.1"/>
    </source>
</evidence>
<dbReference type="Proteomes" id="UP000631114">
    <property type="component" value="Unassembled WGS sequence"/>
</dbReference>